<dbReference type="PATRIC" id="fig|1133852.3.peg.2173"/>
<reference evidence="1 2" key="1">
    <citation type="journal article" date="2012" name="PLoS ONE">
        <title>Genomic comparison of Escherichia coli O104:H4 isolates from 2009 and 2011 reveals plasmid, and prophage heterogeneity, including Shiga toxin encoding phage stx2.</title>
        <authorList>
            <consortium name="Threat Characterization Consortium"/>
            <person name="Ahmed S.A."/>
            <person name="Awosika J."/>
            <person name="Baldwin C."/>
            <person name="Bishop-Lilly K.A."/>
            <person name="Biswas B."/>
            <person name="Broomall S."/>
            <person name="Chain P.S."/>
            <person name="Chertkov O."/>
            <person name="Chokoshvili O."/>
            <person name="Coyne S."/>
            <person name="Davenport K."/>
            <person name="Detter J.C."/>
            <person name="Dorman W."/>
            <person name="Erkkila T.H."/>
            <person name="Folster J.P."/>
            <person name="Frey K.G."/>
            <person name="George M."/>
            <person name="Gleasner C."/>
            <person name="Henry M."/>
            <person name="Hill K.K."/>
            <person name="Hubbard K."/>
            <person name="Insalaco J."/>
            <person name="Johnson S."/>
            <person name="Kitzmiller A."/>
            <person name="Krepps M."/>
            <person name="Lo C.C."/>
            <person name="Luu T."/>
            <person name="McNew L.A."/>
            <person name="Minogue T."/>
            <person name="Munk C.A."/>
            <person name="Osborne B."/>
            <person name="Patel M."/>
            <person name="Reitenga K.G."/>
            <person name="Rosenzweig C.N."/>
            <person name="Shea A."/>
            <person name="Shen X."/>
            <person name="Strockbine N."/>
            <person name="Tarr C."/>
            <person name="Teshima H."/>
            <person name="van Gieson E."/>
            <person name="Verratti K."/>
            <person name="Wolcott M."/>
            <person name="Xie G."/>
            <person name="Sozhamannan S."/>
            <person name="Gibbons H.S."/>
        </authorList>
    </citation>
    <scope>NUCLEOTIDE SEQUENCE [LARGE SCALE GENOMIC DNA]</scope>
    <source>
        <strain evidence="1 2">2011C-3493</strain>
    </source>
</reference>
<dbReference type="KEGG" id="esl:O3K_10425"/>
<evidence type="ECO:0000313" key="2">
    <source>
        <dbReference type="Proteomes" id="UP000006167"/>
    </source>
</evidence>
<name>A0A0E0XZA9_ECO1C</name>
<gene>
    <name evidence="1" type="ordered locus">O3K_10425</name>
</gene>
<dbReference type="EMBL" id="CP003289">
    <property type="protein sequence ID" value="AFS73979.1"/>
    <property type="molecule type" value="Genomic_DNA"/>
</dbReference>
<dbReference type="InterPro" id="IPR009759">
    <property type="entry name" value="Phage_ES18_Gp24"/>
</dbReference>
<dbReference type="HOGENOM" id="CLU_073009_0_0_6"/>
<sequence>MKKKYELGVKGINNYPDKITVTVALEIGGYPSLLLPDVAISLDRTEGATLEFYEAEAKKQAKQFFMDVAAGLCEGNEPLPEKRPIILEAQDVLITYKGKLPGRITGSLKMPPSTLRSEKEASCLQSEYSITVKSAGEEGNKRYFIASAPDKDQEWECNRPSFVVYGDGGKITISENGKLTPPSHQHSEALIEFAIDYLKNNKKQGLMKRIGRCMGYLQVAAEIEMMASGADNDAVVLEALLRDFDNTPFKKAPVDWMQPGMTYLKGRI</sequence>
<evidence type="ECO:0000313" key="1">
    <source>
        <dbReference type="EMBL" id="AFS73979.1"/>
    </source>
</evidence>
<protein>
    <submittedName>
        <fullName evidence="1">Phage protein</fullName>
    </submittedName>
</protein>
<dbReference type="AlphaFoldDB" id="A0A0E0XZA9"/>
<dbReference type="Proteomes" id="UP000006167">
    <property type="component" value="Chromosome"/>
</dbReference>
<accession>A0A0E0XZA9</accession>
<dbReference type="Pfam" id="PF07041">
    <property type="entry name" value="DUF1327"/>
    <property type="match status" value="1"/>
</dbReference>
<organism evidence="1 2">
    <name type="scientific">Escherichia coli O104:H4 (strain 2011C-3493)</name>
    <dbReference type="NCBI Taxonomy" id="1133852"/>
    <lineage>
        <taxon>Bacteria</taxon>
        <taxon>Pseudomonadati</taxon>
        <taxon>Pseudomonadota</taxon>
        <taxon>Gammaproteobacteria</taxon>
        <taxon>Enterobacterales</taxon>
        <taxon>Enterobacteriaceae</taxon>
        <taxon>Escherichia</taxon>
    </lineage>
</organism>
<proteinExistence type="predicted"/>